<gene>
    <name evidence="3" type="ORF">BG015_004287</name>
</gene>
<dbReference type="Pfam" id="PF20231">
    <property type="entry name" value="DUF6589"/>
    <property type="match status" value="2"/>
</dbReference>
<accession>A0A9P5RCZ3</accession>
<feature type="non-terminal residue" evidence="3">
    <location>
        <position position="627"/>
    </location>
</feature>
<comment type="caution">
    <text evidence="3">The sequence shown here is derived from an EMBL/GenBank/DDBJ whole genome shotgun (WGS) entry which is preliminary data.</text>
</comment>
<sequence>DKLQDKEDDEDFVNGAVDVVVSRTLVHLESNETKKRWRLPHHMVTEKNVTDLLNGDSHFLHRYAEGAKYLARFLKGLLEESDQEVSSVSTKNFKRLSSVRGCISAILIFMSSQEVNAFQTIMGLFLHCTGCPRRVLEVLSGLGLSVSHSQIQKVLRTLTKDALMQIRKIVLSHDWFIVYDNIDIANRHHHQRIEKRDTFDNGTAATLILFPSNRDQSPTAPPSVLRPEHERPEPVTELFLPKDVDWEVFREVCRSHVSAAIVRSLPAGSPAAPIPILAIKKLDINKTALFPLQTMKLDESTIAGNLAVLEKITEIILQLSEEWFADPNNIIFGGDQMSVSRMLTLKIHRLVDTDPYHSLAWVHPTLQLFHLRMNLCGTIFRTHYGSPMHPGTLAAISIFMDFKRLSKDKQELKATDELLRIVFDAMVTLLHESLRLPSPSLFGLPCTTVNINALLLLRDIAVYIELGEAIKAGDIGRISHLLPIITLMMHGGGNTNYPLELIRLLYGIRHLWTEEWATKILSSMLVNPKGIDGEWMATDMLQENHNYLLKSILSAKGSNMTWEHFRDSISTNIKTFQAISRMFEREVGVGSNSTKHQAPPTAKEISKVHGYLRDNGILCEPKSGKCK</sequence>
<protein>
    <recommendedName>
        <fullName evidence="2">DUF6589 domain-containing protein</fullName>
    </recommendedName>
</protein>
<dbReference type="OrthoDB" id="2496395at2759"/>
<feature type="region of interest" description="Disordered" evidence="1">
    <location>
        <begin position="211"/>
        <end position="232"/>
    </location>
</feature>
<name>A0A9P5RCZ3_9FUNG</name>
<evidence type="ECO:0000313" key="4">
    <source>
        <dbReference type="Proteomes" id="UP000748756"/>
    </source>
</evidence>
<feature type="domain" description="DUF6589" evidence="2">
    <location>
        <begin position="231"/>
        <end position="427"/>
    </location>
</feature>
<evidence type="ECO:0000256" key="1">
    <source>
        <dbReference type="SAM" id="MobiDB-lite"/>
    </source>
</evidence>
<evidence type="ECO:0000313" key="3">
    <source>
        <dbReference type="EMBL" id="KAF9128790.1"/>
    </source>
</evidence>
<dbReference type="AlphaFoldDB" id="A0A9P5RCZ3"/>
<dbReference type="Proteomes" id="UP000748756">
    <property type="component" value="Unassembled WGS sequence"/>
</dbReference>
<proteinExistence type="predicted"/>
<dbReference type="InterPro" id="IPR046496">
    <property type="entry name" value="DUF6589"/>
</dbReference>
<organism evidence="3 4">
    <name type="scientific">Linnemannia schmuckeri</name>
    <dbReference type="NCBI Taxonomy" id="64567"/>
    <lineage>
        <taxon>Eukaryota</taxon>
        <taxon>Fungi</taxon>
        <taxon>Fungi incertae sedis</taxon>
        <taxon>Mucoromycota</taxon>
        <taxon>Mortierellomycotina</taxon>
        <taxon>Mortierellomycetes</taxon>
        <taxon>Mortierellales</taxon>
        <taxon>Mortierellaceae</taxon>
        <taxon>Linnemannia</taxon>
    </lineage>
</organism>
<feature type="domain" description="DUF6589" evidence="2">
    <location>
        <begin position="449"/>
        <end position="596"/>
    </location>
</feature>
<dbReference type="EMBL" id="JAAAUQ010002039">
    <property type="protein sequence ID" value="KAF9128790.1"/>
    <property type="molecule type" value="Genomic_DNA"/>
</dbReference>
<reference evidence="3" key="1">
    <citation type="journal article" date="2020" name="Fungal Divers.">
        <title>Resolving the Mortierellaceae phylogeny through synthesis of multi-gene phylogenetics and phylogenomics.</title>
        <authorList>
            <person name="Vandepol N."/>
            <person name="Liber J."/>
            <person name="Desiro A."/>
            <person name="Na H."/>
            <person name="Kennedy M."/>
            <person name="Barry K."/>
            <person name="Grigoriev I.V."/>
            <person name="Miller A.N."/>
            <person name="O'Donnell K."/>
            <person name="Stajich J.E."/>
            <person name="Bonito G."/>
        </authorList>
    </citation>
    <scope>NUCLEOTIDE SEQUENCE</scope>
    <source>
        <strain evidence="3">NRRL 6426</strain>
    </source>
</reference>
<evidence type="ECO:0000259" key="2">
    <source>
        <dbReference type="Pfam" id="PF20231"/>
    </source>
</evidence>
<keyword evidence="4" id="KW-1185">Reference proteome</keyword>